<name>A0A397EWH2_APHAT</name>
<evidence type="ECO:0000256" key="10">
    <source>
        <dbReference type="ARBA" id="ARBA00049014"/>
    </source>
</evidence>
<evidence type="ECO:0000256" key="2">
    <source>
        <dbReference type="ARBA" id="ARBA00022723"/>
    </source>
</evidence>
<keyword evidence="5" id="KW-0418">Kinase</keyword>
<dbReference type="SUPFAM" id="SSF56112">
    <property type="entry name" value="Protein kinase-like (PK-like)"/>
    <property type="match status" value="1"/>
</dbReference>
<dbReference type="SUPFAM" id="SSF57850">
    <property type="entry name" value="RING/U-box"/>
    <property type="match status" value="1"/>
</dbReference>
<protein>
    <recommendedName>
        <fullName evidence="9">mitogen-activated protein kinase kinase</fullName>
        <ecNumber evidence="9">2.7.12.2</ecNumber>
    </recommendedName>
</protein>
<dbReference type="Gene3D" id="3.30.60.90">
    <property type="match status" value="1"/>
</dbReference>
<feature type="domain" description="ZZ-type" evidence="17">
    <location>
        <begin position="468"/>
        <end position="522"/>
    </location>
</feature>
<dbReference type="Proteomes" id="UP000266196">
    <property type="component" value="Unassembled WGS sequence"/>
</dbReference>
<sequence length="914" mass="100424">MTVEEHRPSTLPAPLASPPAAPIAASPTTSPHRPKPLKLIIQLSSKDVDTDVKEEGLPKPTLPHGAFANLKKENRGKKCPTNNPDTILEAVRGDGPADLATDVGRLKKLGKGAGGTVYLGCFVPTLKLIAIKEVQLFHEEDYAMITHELHALHDNLVPLADEATHKSLEFLGKLFHRKLHIGNVHACHDMVSFYGAYATPEKASVSIAMEYMNAGTLQIADFGLAATLSKSKSYFSEFQGTLMYMSPERITGGNYSHPSDVWAVGIVLLTLSLGRYPFAKEDGFFGLEDSIVNETMPLVPATTFSPSCREFIQALLAKDPASRLTAAQALDHPFLAQYDPKQNDHEFAHAWATLHTPRHMTPDEIQAVVGTCLVKYCNDDGSDEEDEKDDEHGLHSSFIDDASPSSTQFLSPSSMQAIYRRRDSTSPALAVSRFLPRDGIVAACLERHDEGIHDVMDTSVVDDEGLLHHGISCDECQLHPIEGVRYNCQRCPQYNLCMCCYSAREDFHPQSHVFTPFEACQAGPSPPGRVVVAVAASAPPPPQSPGLTRAPCPTHENRVVHGPPDDVRGARAPQVPVPQQQPSVQQPMAAADLTADQIARMEESRKKALERTRRRLDENRRQQLQQQQPIGGRPSAAEGAPPQSIPLLPNFSLMVEPTMTTRRPTPTLPPSVTVDQAETTPEMPSFNLLPSFNVMATPPRVGFSIAYHPRVRSSALLLAVFGHDALPKVPEPSLECDLLLSARRALLVVSFSDFASLLHAPSQSPHLNVLAAFGSITYLVQSTPQVSPQARQECLTYAAKYSGMEIVWTEDPAHTLQLVLEIASQEAKQGHGLVQYEHNRGKDPHFVDRWQLFHAVPHLSFGGQQALATRFPNLPVTTLLQMNTRFNPMHWKRMLPWISDTAAQSIHSHLKSKL</sequence>
<feature type="region of interest" description="Disordered" evidence="15">
    <location>
        <begin position="539"/>
        <end position="590"/>
    </location>
</feature>
<dbReference type="Gene3D" id="3.30.200.20">
    <property type="entry name" value="Phosphorylase Kinase, domain 1"/>
    <property type="match status" value="1"/>
</dbReference>
<dbReference type="PANTHER" id="PTHR48013:SF9">
    <property type="entry name" value="DUAL SPECIFICITY MITOGEN-ACTIVATED PROTEIN KINASE KINASE 5"/>
    <property type="match status" value="1"/>
</dbReference>
<evidence type="ECO:0000259" key="17">
    <source>
        <dbReference type="PROSITE" id="PS50135"/>
    </source>
</evidence>
<dbReference type="CDD" id="cd02249">
    <property type="entry name" value="ZZ"/>
    <property type="match status" value="1"/>
</dbReference>
<dbReference type="Pfam" id="PF00569">
    <property type="entry name" value="ZZ"/>
    <property type="match status" value="1"/>
</dbReference>
<feature type="region of interest" description="Disordered" evidence="15">
    <location>
        <begin position="380"/>
        <end position="410"/>
    </location>
</feature>
<dbReference type="InterPro" id="IPR000433">
    <property type="entry name" value="Znf_ZZ"/>
</dbReference>
<feature type="region of interest" description="Disordered" evidence="15">
    <location>
        <begin position="1"/>
        <end position="35"/>
    </location>
</feature>
<comment type="similarity">
    <text evidence="8">Belongs to the protein kinase superfamily. STE Ser/Thr protein kinase family. MAP kinase kinase subfamily.</text>
</comment>
<evidence type="ECO:0000256" key="9">
    <source>
        <dbReference type="ARBA" id="ARBA00038999"/>
    </source>
</evidence>
<feature type="compositionally biased region" description="Basic and acidic residues" evidence="15">
    <location>
        <begin position="555"/>
        <end position="569"/>
    </location>
</feature>
<dbReference type="PROSITE" id="PS50135">
    <property type="entry name" value="ZF_ZZ_2"/>
    <property type="match status" value="1"/>
</dbReference>
<dbReference type="PROSITE" id="PS50011">
    <property type="entry name" value="PROTEIN_KINASE_DOM"/>
    <property type="match status" value="1"/>
</dbReference>
<evidence type="ECO:0000256" key="3">
    <source>
        <dbReference type="ARBA" id="ARBA00022741"/>
    </source>
</evidence>
<dbReference type="InterPro" id="IPR000719">
    <property type="entry name" value="Prot_kinase_dom"/>
</dbReference>
<feature type="domain" description="Protein kinase" evidence="16">
    <location>
        <begin position="1"/>
        <end position="335"/>
    </location>
</feature>
<comment type="catalytic activity">
    <reaction evidence="11">
        <text>L-threonyl-[protein] + ATP = O-phospho-L-threonyl-[protein] + ADP + H(+)</text>
        <dbReference type="Rhea" id="RHEA:46608"/>
        <dbReference type="Rhea" id="RHEA-COMP:11060"/>
        <dbReference type="Rhea" id="RHEA-COMP:11605"/>
        <dbReference type="ChEBI" id="CHEBI:15378"/>
        <dbReference type="ChEBI" id="CHEBI:30013"/>
        <dbReference type="ChEBI" id="CHEBI:30616"/>
        <dbReference type="ChEBI" id="CHEBI:61977"/>
        <dbReference type="ChEBI" id="CHEBI:456216"/>
        <dbReference type="EC" id="2.7.12.2"/>
    </reaction>
</comment>
<comment type="caution">
    <text evidence="18">The sequence shown here is derived from an EMBL/GenBank/DDBJ whole genome shotgun (WGS) entry which is preliminary data.</text>
</comment>
<dbReference type="GO" id="GO:0008270">
    <property type="term" value="F:zinc ion binding"/>
    <property type="evidence" value="ECO:0007669"/>
    <property type="project" value="UniProtKB-KW"/>
</dbReference>
<feature type="binding site" evidence="14">
    <location>
        <position position="132"/>
    </location>
    <ligand>
        <name>ATP</name>
        <dbReference type="ChEBI" id="CHEBI:30616"/>
    </ligand>
</feature>
<evidence type="ECO:0000256" key="15">
    <source>
        <dbReference type="SAM" id="MobiDB-lite"/>
    </source>
</evidence>
<keyword evidence="1" id="KW-0808">Transferase</keyword>
<keyword evidence="7 14" id="KW-0067">ATP-binding</keyword>
<dbReference type="EMBL" id="QUTE01012347">
    <property type="protein sequence ID" value="RHZ07445.1"/>
    <property type="molecule type" value="Genomic_DNA"/>
</dbReference>
<dbReference type="Pfam" id="PF00069">
    <property type="entry name" value="Pkinase"/>
    <property type="match status" value="1"/>
</dbReference>
<proteinExistence type="inferred from homology"/>
<dbReference type="InterPro" id="IPR043145">
    <property type="entry name" value="Znf_ZZ_sf"/>
</dbReference>
<comment type="catalytic activity">
    <reaction evidence="10">
        <text>L-seryl-[protein] + ATP = O-phospho-L-seryl-[protein] + ADP + H(+)</text>
        <dbReference type="Rhea" id="RHEA:17989"/>
        <dbReference type="Rhea" id="RHEA-COMP:9863"/>
        <dbReference type="Rhea" id="RHEA-COMP:11604"/>
        <dbReference type="ChEBI" id="CHEBI:15378"/>
        <dbReference type="ChEBI" id="CHEBI:29999"/>
        <dbReference type="ChEBI" id="CHEBI:30616"/>
        <dbReference type="ChEBI" id="CHEBI:83421"/>
        <dbReference type="ChEBI" id="CHEBI:456216"/>
        <dbReference type="EC" id="2.7.12.2"/>
    </reaction>
</comment>
<gene>
    <name evidence="18" type="ORF">DYB31_007778</name>
</gene>
<dbReference type="VEuPathDB" id="FungiDB:H257_08429"/>
<evidence type="ECO:0000313" key="18">
    <source>
        <dbReference type="EMBL" id="RHZ07445.1"/>
    </source>
</evidence>
<evidence type="ECO:0000256" key="14">
    <source>
        <dbReference type="PROSITE-ProRule" id="PRU10141"/>
    </source>
</evidence>
<dbReference type="GO" id="GO:0005524">
    <property type="term" value="F:ATP binding"/>
    <property type="evidence" value="ECO:0007669"/>
    <property type="project" value="UniProtKB-UniRule"/>
</dbReference>
<organism evidence="18 19">
    <name type="scientific">Aphanomyces astaci</name>
    <name type="common">Crayfish plague agent</name>
    <dbReference type="NCBI Taxonomy" id="112090"/>
    <lineage>
        <taxon>Eukaryota</taxon>
        <taxon>Sar</taxon>
        <taxon>Stramenopiles</taxon>
        <taxon>Oomycota</taxon>
        <taxon>Saprolegniomycetes</taxon>
        <taxon>Saprolegniales</taxon>
        <taxon>Verrucalvaceae</taxon>
        <taxon>Aphanomyces</taxon>
    </lineage>
</organism>
<comment type="catalytic activity">
    <reaction evidence="12">
        <text>L-tyrosyl-[protein] + ATP = O-phospho-L-tyrosyl-[protein] + ADP + H(+)</text>
        <dbReference type="Rhea" id="RHEA:10596"/>
        <dbReference type="Rhea" id="RHEA-COMP:10136"/>
        <dbReference type="Rhea" id="RHEA-COMP:20101"/>
        <dbReference type="ChEBI" id="CHEBI:15378"/>
        <dbReference type="ChEBI" id="CHEBI:30616"/>
        <dbReference type="ChEBI" id="CHEBI:46858"/>
        <dbReference type="ChEBI" id="CHEBI:61978"/>
        <dbReference type="ChEBI" id="CHEBI:456216"/>
        <dbReference type="EC" id="2.7.12.2"/>
    </reaction>
</comment>
<evidence type="ECO:0000256" key="12">
    <source>
        <dbReference type="ARBA" id="ARBA00051693"/>
    </source>
</evidence>
<dbReference type="PANTHER" id="PTHR48013">
    <property type="entry name" value="DUAL SPECIFICITY MITOGEN-ACTIVATED PROTEIN KINASE KINASE 5-RELATED"/>
    <property type="match status" value="1"/>
</dbReference>
<keyword evidence="4 13" id="KW-0863">Zinc-finger</keyword>
<feature type="compositionally biased region" description="Low complexity" evidence="15">
    <location>
        <begin position="22"/>
        <end position="31"/>
    </location>
</feature>
<feature type="compositionally biased region" description="Basic and acidic residues" evidence="15">
    <location>
        <begin position="604"/>
        <end position="621"/>
    </location>
</feature>
<evidence type="ECO:0000256" key="13">
    <source>
        <dbReference type="PROSITE-ProRule" id="PRU00228"/>
    </source>
</evidence>
<keyword evidence="2" id="KW-0479">Metal-binding</keyword>
<accession>A0A397EWH2</accession>
<dbReference type="AlphaFoldDB" id="A0A397EWH2"/>
<dbReference type="EC" id="2.7.12.2" evidence="9"/>
<evidence type="ECO:0000256" key="11">
    <source>
        <dbReference type="ARBA" id="ARBA00049299"/>
    </source>
</evidence>
<dbReference type="Gene3D" id="1.10.510.10">
    <property type="entry name" value="Transferase(Phosphotransferase) domain 1"/>
    <property type="match status" value="1"/>
</dbReference>
<dbReference type="GO" id="GO:0004708">
    <property type="term" value="F:MAP kinase kinase activity"/>
    <property type="evidence" value="ECO:0007669"/>
    <property type="project" value="UniProtKB-EC"/>
</dbReference>
<evidence type="ECO:0000256" key="4">
    <source>
        <dbReference type="ARBA" id="ARBA00022771"/>
    </source>
</evidence>
<evidence type="ECO:0000256" key="1">
    <source>
        <dbReference type="ARBA" id="ARBA00022679"/>
    </source>
</evidence>
<feature type="compositionally biased region" description="Low complexity" evidence="15">
    <location>
        <begin position="573"/>
        <end position="587"/>
    </location>
</feature>
<feature type="compositionally biased region" description="Acidic residues" evidence="15">
    <location>
        <begin position="380"/>
        <end position="389"/>
    </location>
</feature>
<dbReference type="InterPro" id="IPR017441">
    <property type="entry name" value="Protein_kinase_ATP_BS"/>
</dbReference>
<evidence type="ECO:0000256" key="6">
    <source>
        <dbReference type="ARBA" id="ARBA00022833"/>
    </source>
</evidence>
<evidence type="ECO:0000313" key="19">
    <source>
        <dbReference type="Proteomes" id="UP000266196"/>
    </source>
</evidence>
<dbReference type="VEuPathDB" id="FungiDB:H257_10110"/>
<keyword evidence="3 14" id="KW-0547">Nucleotide-binding</keyword>
<dbReference type="InterPro" id="IPR011009">
    <property type="entry name" value="Kinase-like_dom_sf"/>
</dbReference>
<keyword evidence="6" id="KW-0862">Zinc</keyword>
<dbReference type="SMART" id="SM00291">
    <property type="entry name" value="ZnF_ZZ"/>
    <property type="match status" value="1"/>
</dbReference>
<evidence type="ECO:0000259" key="16">
    <source>
        <dbReference type="PROSITE" id="PS50011"/>
    </source>
</evidence>
<reference evidence="18 19" key="1">
    <citation type="submission" date="2018-08" db="EMBL/GenBank/DDBJ databases">
        <title>Aphanomyces genome sequencing and annotation.</title>
        <authorList>
            <person name="Minardi D."/>
            <person name="Oidtmann B."/>
            <person name="Van Der Giezen M."/>
            <person name="Studholme D.J."/>
        </authorList>
    </citation>
    <scope>NUCLEOTIDE SEQUENCE [LARGE SCALE GENOMIC DNA]</scope>
    <source>
        <strain evidence="18 19">197901</strain>
    </source>
</reference>
<evidence type="ECO:0000256" key="8">
    <source>
        <dbReference type="ARBA" id="ARBA00038035"/>
    </source>
</evidence>
<evidence type="ECO:0000256" key="5">
    <source>
        <dbReference type="ARBA" id="ARBA00022777"/>
    </source>
</evidence>
<dbReference type="PROSITE" id="PS00107">
    <property type="entry name" value="PROTEIN_KINASE_ATP"/>
    <property type="match status" value="1"/>
</dbReference>
<feature type="region of interest" description="Disordered" evidence="15">
    <location>
        <begin position="604"/>
        <end position="648"/>
    </location>
</feature>
<evidence type="ECO:0000256" key="7">
    <source>
        <dbReference type="ARBA" id="ARBA00022840"/>
    </source>
</evidence>